<protein>
    <submittedName>
        <fullName evidence="6">Mucin-19</fullName>
    </submittedName>
</protein>
<keyword evidence="3" id="KW-0722">Serine protease inhibitor</keyword>
<dbReference type="PANTHER" id="PTHR23259:SF70">
    <property type="entry name" value="ACCESSORY GLAND PROTEIN ACP62F-RELATED"/>
    <property type="match status" value="1"/>
</dbReference>
<dbReference type="Proteomes" id="UP000008237">
    <property type="component" value="Unassembled WGS sequence"/>
</dbReference>
<evidence type="ECO:0000256" key="3">
    <source>
        <dbReference type="ARBA" id="ARBA00022900"/>
    </source>
</evidence>
<comment type="similarity">
    <text evidence="1">Belongs to the serine protease inhibitor-like (TIL domain-containing) family.</text>
</comment>
<dbReference type="GO" id="GO:0004867">
    <property type="term" value="F:serine-type endopeptidase inhibitor activity"/>
    <property type="evidence" value="ECO:0007669"/>
    <property type="project" value="UniProtKB-KW"/>
</dbReference>
<feature type="domain" description="TIL" evidence="5">
    <location>
        <begin position="19"/>
        <end position="71"/>
    </location>
</feature>
<dbReference type="EMBL" id="GL447755">
    <property type="protein sequence ID" value="EFN86053.1"/>
    <property type="molecule type" value="Genomic_DNA"/>
</dbReference>
<proteinExistence type="inferred from homology"/>
<accession>E2BE66</accession>
<dbReference type="PANTHER" id="PTHR23259">
    <property type="entry name" value="RIDDLE"/>
    <property type="match status" value="1"/>
</dbReference>
<keyword evidence="4" id="KW-1015">Disulfide bond</keyword>
<evidence type="ECO:0000256" key="4">
    <source>
        <dbReference type="ARBA" id="ARBA00023157"/>
    </source>
</evidence>
<dbReference type="OrthoDB" id="6236007at2759"/>
<dbReference type="OMA" id="CGREFIA"/>
<name>E2BE66_HARSA</name>
<reference evidence="6 7" key="1">
    <citation type="journal article" date="2010" name="Science">
        <title>Genomic comparison of the ants Camponotus floridanus and Harpegnathos saltator.</title>
        <authorList>
            <person name="Bonasio R."/>
            <person name="Zhang G."/>
            <person name="Ye C."/>
            <person name="Mutti N.S."/>
            <person name="Fang X."/>
            <person name="Qin N."/>
            <person name="Donahue G."/>
            <person name="Yang P."/>
            <person name="Li Q."/>
            <person name="Li C."/>
            <person name="Zhang P."/>
            <person name="Huang Z."/>
            <person name="Berger S.L."/>
            <person name="Reinberg D."/>
            <person name="Wang J."/>
            <person name="Liebig J."/>
        </authorList>
    </citation>
    <scope>NUCLEOTIDE SEQUENCE [LARGE SCALE GENOMIC DNA]</scope>
    <source>
        <strain evidence="6 7">R22 G/1</strain>
    </source>
</reference>
<dbReference type="InterPro" id="IPR051368">
    <property type="entry name" value="SerProtInhib-TIL_Domain"/>
</dbReference>
<evidence type="ECO:0000256" key="2">
    <source>
        <dbReference type="ARBA" id="ARBA00022690"/>
    </source>
</evidence>
<dbReference type="InterPro" id="IPR036084">
    <property type="entry name" value="Ser_inhib-like_sf"/>
</dbReference>
<gene>
    <name evidence="6" type="ORF">EAI_16943</name>
</gene>
<dbReference type="SUPFAM" id="SSF57567">
    <property type="entry name" value="Serine protease inhibitors"/>
    <property type="match status" value="1"/>
</dbReference>
<organism evidence="7">
    <name type="scientific">Harpegnathos saltator</name>
    <name type="common">Jerdon's jumping ant</name>
    <dbReference type="NCBI Taxonomy" id="610380"/>
    <lineage>
        <taxon>Eukaryota</taxon>
        <taxon>Metazoa</taxon>
        <taxon>Ecdysozoa</taxon>
        <taxon>Arthropoda</taxon>
        <taxon>Hexapoda</taxon>
        <taxon>Insecta</taxon>
        <taxon>Pterygota</taxon>
        <taxon>Neoptera</taxon>
        <taxon>Endopterygota</taxon>
        <taxon>Hymenoptera</taxon>
        <taxon>Apocrita</taxon>
        <taxon>Aculeata</taxon>
        <taxon>Formicoidea</taxon>
        <taxon>Formicidae</taxon>
        <taxon>Ponerinae</taxon>
        <taxon>Ponerini</taxon>
        <taxon>Harpegnathos</taxon>
    </lineage>
</organism>
<dbReference type="KEGG" id="hst:105181830"/>
<dbReference type="Pfam" id="PF01826">
    <property type="entry name" value="TIL"/>
    <property type="match status" value="1"/>
</dbReference>
<evidence type="ECO:0000313" key="6">
    <source>
        <dbReference type="EMBL" id="EFN86053.1"/>
    </source>
</evidence>
<dbReference type="AlphaFoldDB" id="E2BE66"/>
<sequence>MSDPGLPIKPKNLIPIKKCGKNEEYKCGPSVQASCKDPKPVCHDKHCVKGCFCKDGYLRNKNGECVRKCECDCY</sequence>
<evidence type="ECO:0000259" key="5">
    <source>
        <dbReference type="Pfam" id="PF01826"/>
    </source>
</evidence>
<evidence type="ECO:0000256" key="1">
    <source>
        <dbReference type="ARBA" id="ARBA00007611"/>
    </source>
</evidence>
<dbReference type="InParanoid" id="E2BE66"/>
<dbReference type="Gene3D" id="2.10.25.10">
    <property type="entry name" value="Laminin"/>
    <property type="match status" value="1"/>
</dbReference>
<dbReference type="CDD" id="cd19941">
    <property type="entry name" value="TIL"/>
    <property type="match status" value="1"/>
</dbReference>
<dbReference type="InterPro" id="IPR002919">
    <property type="entry name" value="TIL_dom"/>
</dbReference>
<keyword evidence="7" id="KW-1185">Reference proteome</keyword>
<keyword evidence="2" id="KW-0646">Protease inhibitor</keyword>
<evidence type="ECO:0000313" key="7">
    <source>
        <dbReference type="Proteomes" id="UP000008237"/>
    </source>
</evidence>